<protein>
    <submittedName>
        <fullName evidence="1">Uncharacterized protein</fullName>
    </submittedName>
</protein>
<comment type="caution">
    <text evidence="1">The sequence shown here is derived from an EMBL/GenBank/DDBJ whole genome shotgun (WGS) entry which is preliminary data.</text>
</comment>
<gene>
    <name evidence="1" type="ORF">GJ744_007957</name>
</gene>
<dbReference type="AlphaFoldDB" id="A0A8H7AMC4"/>
<dbReference type="EMBL" id="JAACFV010000040">
    <property type="protein sequence ID" value="KAF7509557.1"/>
    <property type="molecule type" value="Genomic_DNA"/>
</dbReference>
<evidence type="ECO:0000313" key="2">
    <source>
        <dbReference type="Proteomes" id="UP000606974"/>
    </source>
</evidence>
<organism evidence="1 2">
    <name type="scientific">Endocarpon pusillum</name>
    <dbReference type="NCBI Taxonomy" id="364733"/>
    <lineage>
        <taxon>Eukaryota</taxon>
        <taxon>Fungi</taxon>
        <taxon>Dikarya</taxon>
        <taxon>Ascomycota</taxon>
        <taxon>Pezizomycotina</taxon>
        <taxon>Eurotiomycetes</taxon>
        <taxon>Chaetothyriomycetidae</taxon>
        <taxon>Verrucariales</taxon>
        <taxon>Verrucariaceae</taxon>
        <taxon>Endocarpon</taxon>
    </lineage>
</organism>
<evidence type="ECO:0000313" key="1">
    <source>
        <dbReference type="EMBL" id="KAF7509557.1"/>
    </source>
</evidence>
<dbReference type="Proteomes" id="UP000606974">
    <property type="component" value="Unassembled WGS sequence"/>
</dbReference>
<name>A0A8H7AMC4_9EURO</name>
<accession>A0A8H7AMC4</accession>
<keyword evidence="2" id="KW-1185">Reference proteome</keyword>
<proteinExistence type="predicted"/>
<sequence length="113" mass="12181">MSPFHGSLCHVVTKAMRKLGWIDARSSPSSHSISDPKGRRVWFELGYEEGVLPTACLCSLVSTGASSSTDRHSRRLYLKLGQDSSHSACVKIDLAVVGIRLPALYITAGPPPC</sequence>
<reference evidence="1" key="1">
    <citation type="submission" date="2020-02" db="EMBL/GenBank/DDBJ databases">
        <authorList>
            <person name="Palmer J.M."/>
        </authorList>
    </citation>
    <scope>NUCLEOTIDE SEQUENCE</scope>
    <source>
        <strain evidence="1">EPUS1.4</strain>
        <tissue evidence="1">Thallus</tissue>
    </source>
</reference>